<evidence type="ECO:0000313" key="4">
    <source>
        <dbReference type="EMBL" id="GFB14905.1"/>
    </source>
</evidence>
<dbReference type="Pfam" id="PF13976">
    <property type="entry name" value="gag_pre-integrs"/>
    <property type="match status" value="1"/>
</dbReference>
<dbReference type="EMBL" id="BKCJ010562737">
    <property type="protein sequence ID" value="GFB14905.1"/>
    <property type="molecule type" value="Genomic_DNA"/>
</dbReference>
<feature type="domain" description="Retrovirus-related Pol polyprotein from transposon TNT 1-94-like beta-barrel" evidence="3">
    <location>
        <begin position="323"/>
        <end position="382"/>
    </location>
</feature>
<evidence type="ECO:0000259" key="2">
    <source>
        <dbReference type="Pfam" id="PF13976"/>
    </source>
</evidence>
<feature type="domain" description="GAG-pre-integrase" evidence="2">
    <location>
        <begin position="394"/>
        <end position="443"/>
    </location>
</feature>
<gene>
    <name evidence="4" type="ORF">Tci_686876</name>
</gene>
<dbReference type="Pfam" id="PF22936">
    <property type="entry name" value="Pol_BBD"/>
    <property type="match status" value="1"/>
</dbReference>
<organism evidence="4">
    <name type="scientific">Tanacetum cinerariifolium</name>
    <name type="common">Dalmatian daisy</name>
    <name type="synonym">Chrysanthemum cinerariifolium</name>
    <dbReference type="NCBI Taxonomy" id="118510"/>
    <lineage>
        <taxon>Eukaryota</taxon>
        <taxon>Viridiplantae</taxon>
        <taxon>Streptophyta</taxon>
        <taxon>Embryophyta</taxon>
        <taxon>Tracheophyta</taxon>
        <taxon>Spermatophyta</taxon>
        <taxon>Magnoliopsida</taxon>
        <taxon>eudicotyledons</taxon>
        <taxon>Gunneridae</taxon>
        <taxon>Pentapetalae</taxon>
        <taxon>asterids</taxon>
        <taxon>campanulids</taxon>
        <taxon>Asterales</taxon>
        <taxon>Asteraceae</taxon>
        <taxon>Asteroideae</taxon>
        <taxon>Anthemideae</taxon>
        <taxon>Anthemidinae</taxon>
        <taxon>Tanacetum</taxon>
    </lineage>
</organism>
<comment type="caution">
    <text evidence="4">The sequence shown here is derived from an EMBL/GenBank/DDBJ whole genome shotgun (WGS) entry which is preliminary data.</text>
</comment>
<dbReference type="InterPro" id="IPR054722">
    <property type="entry name" value="PolX-like_BBD"/>
</dbReference>
<accession>A0A699KY35</accession>
<feature type="compositionally biased region" description="Basic residues" evidence="1">
    <location>
        <begin position="133"/>
        <end position="143"/>
    </location>
</feature>
<dbReference type="AlphaFoldDB" id="A0A699KY35"/>
<evidence type="ECO:0000259" key="3">
    <source>
        <dbReference type="Pfam" id="PF22936"/>
    </source>
</evidence>
<name>A0A699KY35_TANCI</name>
<proteinExistence type="predicted"/>
<dbReference type="InterPro" id="IPR025724">
    <property type="entry name" value="GAG-pre-integrase_dom"/>
</dbReference>
<evidence type="ECO:0000256" key="1">
    <source>
        <dbReference type="SAM" id="MobiDB-lite"/>
    </source>
</evidence>
<feature type="region of interest" description="Disordered" evidence="1">
    <location>
        <begin position="119"/>
        <end position="152"/>
    </location>
</feature>
<sequence>MFLIHLDEDLEIEKFKRARENKIEFAYDYGNMNAKKIIIDLEDEVASLLEKEKANLKTIESSKSKGFESSENAISKWENQGENASHVVEKECDQVETSKVIAPGMFKLSVSQSVSPISMSKMSCDSKNFENKTKRKRRKRKSSKQKDKKVNNDVSHANSDFVHFFDLDTFSSVRRPKQSSVIWKKKGSSNTSNVDLSSVSHSKLNKDVKRYSRKDLLSCDNSHLRETSCAYVCNDAMNVSCNSRLCDSFDDNNLFIFDDESVRISPVSKMPFRKKPRDCLSVISKRNSNKSLPRTVHRWLPKMKPLAEPVAKWIPRIVQICLWIIDSGCSKHRTGNRALLTNCVEKFLETVLFGNNDFAVIAGYGDVVIGSMTIKKVYYVEDGVDLLTDDRSSNLYTISLNEVASNSSTCLLAKASSSQSWLWHQRLSHLNFTTINNLVKTILFKVFLR</sequence>
<protein>
    <submittedName>
        <fullName evidence="4">Uncharacterized protein</fullName>
    </submittedName>
</protein>
<reference evidence="4" key="1">
    <citation type="journal article" date="2019" name="Sci. Rep.">
        <title>Draft genome of Tanacetum cinerariifolium, the natural source of mosquito coil.</title>
        <authorList>
            <person name="Yamashiro T."/>
            <person name="Shiraishi A."/>
            <person name="Satake H."/>
            <person name="Nakayama K."/>
        </authorList>
    </citation>
    <scope>NUCLEOTIDE SEQUENCE</scope>
</reference>